<organism evidence="1">
    <name type="scientific">Anguilla anguilla</name>
    <name type="common">European freshwater eel</name>
    <name type="synonym">Muraena anguilla</name>
    <dbReference type="NCBI Taxonomy" id="7936"/>
    <lineage>
        <taxon>Eukaryota</taxon>
        <taxon>Metazoa</taxon>
        <taxon>Chordata</taxon>
        <taxon>Craniata</taxon>
        <taxon>Vertebrata</taxon>
        <taxon>Euteleostomi</taxon>
        <taxon>Actinopterygii</taxon>
        <taxon>Neopterygii</taxon>
        <taxon>Teleostei</taxon>
        <taxon>Anguilliformes</taxon>
        <taxon>Anguillidae</taxon>
        <taxon>Anguilla</taxon>
    </lineage>
</organism>
<name>A0A0E9X137_ANGAN</name>
<proteinExistence type="predicted"/>
<reference evidence="1" key="1">
    <citation type="submission" date="2014-11" db="EMBL/GenBank/DDBJ databases">
        <authorList>
            <person name="Amaro Gonzalez C."/>
        </authorList>
    </citation>
    <scope>NUCLEOTIDE SEQUENCE</scope>
</reference>
<evidence type="ECO:0000313" key="1">
    <source>
        <dbReference type="EMBL" id="JAH95398.1"/>
    </source>
</evidence>
<accession>A0A0E9X137</accession>
<sequence length="80" mass="9192">MCPAQDTPPLCPLSHHTQPYPLVPYPRIPSALCTYDRAITQRHFSHPEPDCLDTLGLWGLEHQERLNQKKYKTSESLSVH</sequence>
<protein>
    <submittedName>
        <fullName evidence="1">Uncharacterized protein</fullName>
    </submittedName>
</protein>
<dbReference type="EMBL" id="GBXM01013179">
    <property type="protein sequence ID" value="JAH95398.1"/>
    <property type="molecule type" value="Transcribed_RNA"/>
</dbReference>
<dbReference type="AlphaFoldDB" id="A0A0E9X137"/>
<reference evidence="1" key="2">
    <citation type="journal article" date="2015" name="Fish Shellfish Immunol.">
        <title>Early steps in the European eel (Anguilla anguilla)-Vibrio vulnificus interaction in the gills: Role of the RtxA13 toxin.</title>
        <authorList>
            <person name="Callol A."/>
            <person name="Pajuelo D."/>
            <person name="Ebbesson L."/>
            <person name="Teles M."/>
            <person name="MacKenzie S."/>
            <person name="Amaro C."/>
        </authorList>
    </citation>
    <scope>NUCLEOTIDE SEQUENCE</scope>
</reference>